<feature type="transmembrane region" description="Helical" evidence="2">
    <location>
        <begin position="134"/>
        <end position="150"/>
    </location>
</feature>
<evidence type="ECO:0000313" key="3">
    <source>
        <dbReference type="EMBL" id="SMO55222.1"/>
    </source>
</evidence>
<gene>
    <name evidence="3" type="ORF">SAMN06264849_103166</name>
</gene>
<feature type="compositionally biased region" description="Polar residues" evidence="1">
    <location>
        <begin position="196"/>
        <end position="206"/>
    </location>
</feature>
<dbReference type="Proteomes" id="UP000315636">
    <property type="component" value="Unassembled WGS sequence"/>
</dbReference>
<keyword evidence="2" id="KW-0812">Transmembrane</keyword>
<reference evidence="3 4" key="1">
    <citation type="submission" date="2017-05" db="EMBL/GenBank/DDBJ databases">
        <authorList>
            <person name="Varghese N."/>
            <person name="Submissions S."/>
        </authorList>
    </citation>
    <scope>NUCLEOTIDE SEQUENCE [LARGE SCALE GENOMIC DNA]</scope>
    <source>
        <strain evidence="3 4">DSM 45474</strain>
    </source>
</reference>
<accession>A0A521C6Y1</accession>
<feature type="compositionally biased region" description="Polar residues" evidence="1">
    <location>
        <begin position="383"/>
        <end position="397"/>
    </location>
</feature>
<dbReference type="RefSeq" id="WP_142504916.1">
    <property type="nucleotide sequence ID" value="NZ_FXTI01000003.1"/>
</dbReference>
<feature type="transmembrane region" description="Helical" evidence="2">
    <location>
        <begin position="96"/>
        <end position="122"/>
    </location>
</feature>
<sequence length="397" mass="44094">MKKTARQPAGDMASNQTPPPIANRPDTVYHSYDEVESMKRWEKIKTWWNDAKFEVSIKAIFIFAVVVSFSHTIELYSSVGFDDKIVWLNDLLRVDFITLALFATLAAEAAFAVGLWGLYEAYKKKQGFPSIKEFWQIWTLFGSGLLVVGWSNIGGTVGYDFIVGQPVKGIALGLSIPLFVLGAVLVNFKRKHPSIDQPSNQTQPISQPMVEVEEQSTNIQSDKPTKSQPSTIQPEDDSQTEPTIEQSANKQPANSTTESTTVSQPNQPVDRSANHTKTSDQPANQGNQSKRTTEQPTKRISQENEQSTKRVHSQPAITTSQSTKKKQSTNQSTIQPAKKVVEVAEKYRAENGEWPSQRQLAELADVTRYQAAKVLSQLKKQPPVQSTTSQLVSQANG</sequence>
<protein>
    <recommendedName>
        <fullName evidence="5">DUF2637 domain-containing protein</fullName>
    </recommendedName>
</protein>
<feature type="compositionally biased region" description="Basic and acidic residues" evidence="1">
    <location>
        <begin position="291"/>
        <end position="308"/>
    </location>
</feature>
<feature type="transmembrane region" description="Helical" evidence="2">
    <location>
        <begin position="55"/>
        <end position="76"/>
    </location>
</feature>
<dbReference type="AlphaFoldDB" id="A0A521C6Y1"/>
<dbReference type="OrthoDB" id="9845301at2"/>
<evidence type="ECO:0000256" key="1">
    <source>
        <dbReference type="SAM" id="MobiDB-lite"/>
    </source>
</evidence>
<feature type="region of interest" description="Disordered" evidence="1">
    <location>
        <begin position="193"/>
        <end position="338"/>
    </location>
</feature>
<organism evidence="3 4">
    <name type="scientific">Melghirimyces algeriensis</name>
    <dbReference type="NCBI Taxonomy" id="910412"/>
    <lineage>
        <taxon>Bacteria</taxon>
        <taxon>Bacillati</taxon>
        <taxon>Bacillota</taxon>
        <taxon>Bacilli</taxon>
        <taxon>Bacillales</taxon>
        <taxon>Thermoactinomycetaceae</taxon>
        <taxon>Melghirimyces</taxon>
    </lineage>
</organism>
<proteinExistence type="predicted"/>
<keyword evidence="2" id="KW-1133">Transmembrane helix</keyword>
<feature type="compositionally biased region" description="Polar residues" evidence="1">
    <location>
        <begin position="215"/>
        <end position="233"/>
    </location>
</feature>
<name>A0A521C6Y1_9BACL</name>
<feature type="compositionally biased region" description="Low complexity" evidence="1">
    <location>
        <begin position="318"/>
        <end position="333"/>
    </location>
</feature>
<dbReference type="EMBL" id="FXTI01000003">
    <property type="protein sequence ID" value="SMO55222.1"/>
    <property type="molecule type" value="Genomic_DNA"/>
</dbReference>
<evidence type="ECO:0000313" key="4">
    <source>
        <dbReference type="Proteomes" id="UP000315636"/>
    </source>
</evidence>
<feature type="compositionally biased region" description="Polar residues" evidence="1">
    <location>
        <begin position="240"/>
        <end position="290"/>
    </location>
</feature>
<keyword evidence="2" id="KW-0472">Membrane</keyword>
<evidence type="ECO:0000256" key="2">
    <source>
        <dbReference type="SAM" id="Phobius"/>
    </source>
</evidence>
<evidence type="ECO:0008006" key="5">
    <source>
        <dbReference type="Google" id="ProtNLM"/>
    </source>
</evidence>
<feature type="transmembrane region" description="Helical" evidence="2">
    <location>
        <begin position="170"/>
        <end position="188"/>
    </location>
</feature>
<feature type="region of interest" description="Disordered" evidence="1">
    <location>
        <begin position="1"/>
        <end position="25"/>
    </location>
</feature>
<feature type="region of interest" description="Disordered" evidence="1">
    <location>
        <begin position="377"/>
        <end position="397"/>
    </location>
</feature>
<keyword evidence="4" id="KW-1185">Reference proteome</keyword>